<keyword evidence="2" id="KW-1185">Reference proteome</keyword>
<dbReference type="AlphaFoldDB" id="A0A0V1G693"/>
<accession>A0A0V1G693</accession>
<proteinExistence type="predicted"/>
<evidence type="ECO:0000313" key="2">
    <source>
        <dbReference type="Proteomes" id="UP000054995"/>
    </source>
</evidence>
<protein>
    <submittedName>
        <fullName evidence="1">Uncharacterized protein</fullName>
    </submittedName>
</protein>
<evidence type="ECO:0000313" key="1">
    <source>
        <dbReference type="EMBL" id="KRY93612.1"/>
    </source>
</evidence>
<organism evidence="1 2">
    <name type="scientific">Trichinella pseudospiralis</name>
    <name type="common">Parasitic roundworm</name>
    <dbReference type="NCBI Taxonomy" id="6337"/>
    <lineage>
        <taxon>Eukaryota</taxon>
        <taxon>Metazoa</taxon>
        <taxon>Ecdysozoa</taxon>
        <taxon>Nematoda</taxon>
        <taxon>Enoplea</taxon>
        <taxon>Dorylaimia</taxon>
        <taxon>Trichinellida</taxon>
        <taxon>Trichinellidae</taxon>
        <taxon>Trichinella</taxon>
    </lineage>
</organism>
<dbReference type="Proteomes" id="UP000054995">
    <property type="component" value="Unassembled WGS sequence"/>
</dbReference>
<dbReference type="EMBL" id="JYDT01000001">
    <property type="protein sequence ID" value="KRY93612.1"/>
    <property type="molecule type" value="Genomic_DNA"/>
</dbReference>
<reference evidence="1 2" key="1">
    <citation type="submission" date="2015-01" db="EMBL/GenBank/DDBJ databases">
        <title>Evolution of Trichinella species and genotypes.</title>
        <authorList>
            <person name="Korhonen P.K."/>
            <person name="Edoardo P."/>
            <person name="Giuseppe L.R."/>
            <person name="Gasser R.B."/>
        </authorList>
    </citation>
    <scope>NUCLEOTIDE SEQUENCE [LARGE SCALE GENOMIC DNA]</scope>
    <source>
        <strain evidence="1">ISS470</strain>
    </source>
</reference>
<comment type="caution">
    <text evidence="1">The sequence shown here is derived from an EMBL/GenBank/DDBJ whole genome shotgun (WGS) entry which is preliminary data.</text>
</comment>
<sequence>MRQNVISVESSQCILANSCAVVASGKLCQLKENYAMQHSISKAARNTYIELEAYMKSYYMIFVKKKLLILIFVNILTGNINNACQHSSIKIAPTAHMLTAAGQEIKKGTTSKMCLGAFFDRTQLFVLLYSCLDFVK</sequence>
<name>A0A0V1G693_TRIPS</name>
<gene>
    <name evidence="1" type="ORF">T4D_4349</name>
</gene>